<dbReference type="PROSITE" id="PS51257">
    <property type="entry name" value="PROKAR_LIPOPROTEIN"/>
    <property type="match status" value="1"/>
</dbReference>
<name>A0A5C6YVI8_9FLAO</name>
<keyword evidence="3" id="KW-1185">Reference proteome</keyword>
<organism evidence="2 3">
    <name type="scientific">Aequorivita antarctica</name>
    <dbReference type="NCBI Taxonomy" id="153266"/>
    <lineage>
        <taxon>Bacteria</taxon>
        <taxon>Pseudomonadati</taxon>
        <taxon>Bacteroidota</taxon>
        <taxon>Flavobacteriia</taxon>
        <taxon>Flavobacteriales</taxon>
        <taxon>Flavobacteriaceae</taxon>
        <taxon>Aequorivita</taxon>
    </lineage>
</organism>
<dbReference type="AlphaFoldDB" id="A0A5C6YVI8"/>
<evidence type="ECO:0008006" key="4">
    <source>
        <dbReference type="Google" id="ProtNLM"/>
    </source>
</evidence>
<proteinExistence type="predicted"/>
<feature type="signal peptide" evidence="1">
    <location>
        <begin position="1"/>
        <end position="18"/>
    </location>
</feature>
<evidence type="ECO:0000256" key="1">
    <source>
        <dbReference type="SAM" id="SignalP"/>
    </source>
</evidence>
<sequence length="144" mass="16872">MMGRAKIIFICISLVIFASTIGCSEQSNTEINSTWDKLPIEVRQEFYRMLKDTSDEFIRCKNLNKGECDIKSVWYKRGSLNFKNGKIEITKDVTETSLRFFIFYGDTLYMPIKKSSYLKKMGNSLEKIIKLDTLEFKKIINKHK</sequence>
<dbReference type="EMBL" id="VORT01000016">
    <property type="protein sequence ID" value="TXD71590.1"/>
    <property type="molecule type" value="Genomic_DNA"/>
</dbReference>
<dbReference type="Proteomes" id="UP000321497">
    <property type="component" value="Unassembled WGS sequence"/>
</dbReference>
<reference evidence="2 3" key="1">
    <citation type="submission" date="2019-08" db="EMBL/GenBank/DDBJ databases">
        <title>Genome of Aequorivita antarctica SW49 (type strain).</title>
        <authorList>
            <person name="Bowman J.P."/>
        </authorList>
    </citation>
    <scope>NUCLEOTIDE SEQUENCE [LARGE SCALE GENOMIC DNA]</scope>
    <source>
        <strain evidence="2 3">SW49</strain>
    </source>
</reference>
<comment type="caution">
    <text evidence="2">The sequence shown here is derived from an EMBL/GenBank/DDBJ whole genome shotgun (WGS) entry which is preliminary data.</text>
</comment>
<evidence type="ECO:0000313" key="3">
    <source>
        <dbReference type="Proteomes" id="UP000321497"/>
    </source>
</evidence>
<feature type="chain" id="PRO_5022881338" description="Lipocalin family protein" evidence="1">
    <location>
        <begin position="19"/>
        <end position="144"/>
    </location>
</feature>
<evidence type="ECO:0000313" key="2">
    <source>
        <dbReference type="EMBL" id="TXD71590.1"/>
    </source>
</evidence>
<keyword evidence="1" id="KW-0732">Signal</keyword>
<dbReference type="RefSeq" id="WP_111844869.1">
    <property type="nucleotide sequence ID" value="NZ_UEGI01000010.1"/>
</dbReference>
<protein>
    <recommendedName>
        <fullName evidence="4">Lipocalin family protein</fullName>
    </recommendedName>
</protein>
<gene>
    <name evidence="2" type="ORF">ESU54_16335</name>
</gene>
<accession>A0A5C6YVI8</accession>
<dbReference type="OrthoDB" id="583309at2"/>